<comment type="caution">
    <text evidence="2">The sequence shown here is derived from an EMBL/GenBank/DDBJ whole genome shotgun (WGS) entry which is preliminary data.</text>
</comment>
<dbReference type="Proteomes" id="UP000887226">
    <property type="component" value="Unassembled WGS sequence"/>
</dbReference>
<evidence type="ECO:0000313" key="2">
    <source>
        <dbReference type="EMBL" id="KAG9246485.1"/>
    </source>
</evidence>
<gene>
    <name evidence="2" type="ORF">BJ878DRAFT_279001</name>
</gene>
<keyword evidence="1" id="KW-0812">Transmembrane</keyword>
<organism evidence="2 3">
    <name type="scientific">Calycina marina</name>
    <dbReference type="NCBI Taxonomy" id="1763456"/>
    <lineage>
        <taxon>Eukaryota</taxon>
        <taxon>Fungi</taxon>
        <taxon>Dikarya</taxon>
        <taxon>Ascomycota</taxon>
        <taxon>Pezizomycotina</taxon>
        <taxon>Leotiomycetes</taxon>
        <taxon>Helotiales</taxon>
        <taxon>Pezizellaceae</taxon>
        <taxon>Calycina</taxon>
    </lineage>
</organism>
<evidence type="ECO:0000313" key="3">
    <source>
        <dbReference type="Proteomes" id="UP000887226"/>
    </source>
</evidence>
<reference evidence="2" key="1">
    <citation type="journal article" date="2021" name="IMA Fungus">
        <title>Genomic characterization of three marine fungi, including Emericellopsis atlantica sp. nov. with signatures of a generalist lifestyle and marine biomass degradation.</title>
        <authorList>
            <person name="Hagestad O.C."/>
            <person name="Hou L."/>
            <person name="Andersen J.H."/>
            <person name="Hansen E.H."/>
            <person name="Altermark B."/>
            <person name="Li C."/>
            <person name="Kuhnert E."/>
            <person name="Cox R.J."/>
            <person name="Crous P.W."/>
            <person name="Spatafora J.W."/>
            <person name="Lail K."/>
            <person name="Amirebrahimi M."/>
            <person name="Lipzen A."/>
            <person name="Pangilinan J."/>
            <person name="Andreopoulos W."/>
            <person name="Hayes R.D."/>
            <person name="Ng V."/>
            <person name="Grigoriev I.V."/>
            <person name="Jackson S.A."/>
            <person name="Sutton T.D.S."/>
            <person name="Dobson A.D.W."/>
            <person name="Rama T."/>
        </authorList>
    </citation>
    <scope>NUCLEOTIDE SEQUENCE</scope>
    <source>
        <strain evidence="2">TRa3180A</strain>
    </source>
</reference>
<dbReference type="EMBL" id="MU253802">
    <property type="protein sequence ID" value="KAG9246485.1"/>
    <property type="molecule type" value="Genomic_DNA"/>
</dbReference>
<proteinExistence type="predicted"/>
<feature type="transmembrane region" description="Helical" evidence="1">
    <location>
        <begin position="9"/>
        <end position="28"/>
    </location>
</feature>
<dbReference type="AlphaFoldDB" id="A0A9P7Z7P7"/>
<evidence type="ECO:0000256" key="1">
    <source>
        <dbReference type="SAM" id="Phobius"/>
    </source>
</evidence>
<accession>A0A9P7Z7P7</accession>
<keyword evidence="1" id="KW-0472">Membrane</keyword>
<keyword evidence="3" id="KW-1185">Reference proteome</keyword>
<protein>
    <submittedName>
        <fullName evidence="2">Uncharacterized protein</fullName>
    </submittedName>
</protein>
<name>A0A9P7Z7P7_9HELO</name>
<sequence>MILCGVLKNILLVIASVVTWGIIVYYGVGYEGIQIYYEHAKEYAIKLWEGAPETATSSQTKSLWKGIIVGMNTLIALLLIIWTRAKSQESSDSILMVASG</sequence>
<feature type="transmembrane region" description="Helical" evidence="1">
    <location>
        <begin position="63"/>
        <end position="82"/>
    </location>
</feature>
<keyword evidence="1" id="KW-1133">Transmembrane helix</keyword>